<dbReference type="AlphaFoldDB" id="A0A9D1TFX5"/>
<accession>A0A9D1TFX5</accession>
<dbReference type="EMBL" id="DXIQ01000077">
    <property type="protein sequence ID" value="HIV39628.1"/>
    <property type="molecule type" value="Genomic_DNA"/>
</dbReference>
<evidence type="ECO:0000313" key="2">
    <source>
        <dbReference type="Proteomes" id="UP000886814"/>
    </source>
</evidence>
<name>A0A9D1TFX5_9FIRM</name>
<dbReference type="Gene3D" id="1.10.10.1150">
    <property type="entry name" value="Coenzyme PQQ synthesis protein D (PqqD)"/>
    <property type="match status" value="1"/>
</dbReference>
<reference evidence="1" key="1">
    <citation type="journal article" date="2021" name="PeerJ">
        <title>Extensive microbial diversity within the chicken gut microbiome revealed by metagenomics and culture.</title>
        <authorList>
            <person name="Gilroy R."/>
            <person name="Ravi A."/>
            <person name="Getino M."/>
            <person name="Pursley I."/>
            <person name="Horton D.L."/>
            <person name="Alikhan N.F."/>
            <person name="Baker D."/>
            <person name="Gharbi K."/>
            <person name="Hall N."/>
            <person name="Watson M."/>
            <person name="Adriaenssens E.M."/>
            <person name="Foster-Nyarko E."/>
            <person name="Jarju S."/>
            <person name="Secka A."/>
            <person name="Antonio M."/>
            <person name="Oren A."/>
            <person name="Chaudhuri R.R."/>
            <person name="La Ragione R."/>
            <person name="Hildebrand F."/>
            <person name="Pallen M.J."/>
        </authorList>
    </citation>
    <scope>NUCLEOTIDE SEQUENCE</scope>
    <source>
        <strain evidence="1">CHK195-9823</strain>
    </source>
</reference>
<proteinExistence type="predicted"/>
<sequence length="88" mass="9934">MKIREGFVIRKIGGEILGVATGRAAEDFHGMLVLNETAREIWKGLETGKSEADILEQIVERYDVEEETAKRDMKNMIEKMKEAGILVP</sequence>
<dbReference type="InterPro" id="IPR008792">
    <property type="entry name" value="PQQD"/>
</dbReference>
<dbReference type="Proteomes" id="UP000886814">
    <property type="component" value="Unassembled WGS sequence"/>
</dbReference>
<evidence type="ECO:0000313" key="1">
    <source>
        <dbReference type="EMBL" id="HIV39628.1"/>
    </source>
</evidence>
<gene>
    <name evidence="1" type="ORF">H9747_11655</name>
</gene>
<dbReference type="InterPro" id="IPR041881">
    <property type="entry name" value="PqqD_sf"/>
</dbReference>
<comment type="caution">
    <text evidence="1">The sequence shown here is derived from an EMBL/GenBank/DDBJ whole genome shotgun (WGS) entry which is preliminary data.</text>
</comment>
<organism evidence="1 2">
    <name type="scientific">Candidatus Blautia stercorigallinarum</name>
    <dbReference type="NCBI Taxonomy" id="2838501"/>
    <lineage>
        <taxon>Bacteria</taxon>
        <taxon>Bacillati</taxon>
        <taxon>Bacillota</taxon>
        <taxon>Clostridia</taxon>
        <taxon>Lachnospirales</taxon>
        <taxon>Lachnospiraceae</taxon>
        <taxon>Blautia</taxon>
    </lineage>
</organism>
<reference evidence="1" key="2">
    <citation type="submission" date="2021-04" db="EMBL/GenBank/DDBJ databases">
        <authorList>
            <person name="Gilroy R."/>
        </authorList>
    </citation>
    <scope>NUCLEOTIDE SEQUENCE</scope>
    <source>
        <strain evidence="1">CHK195-9823</strain>
    </source>
</reference>
<dbReference type="Pfam" id="PF05402">
    <property type="entry name" value="PqqD"/>
    <property type="match status" value="1"/>
</dbReference>
<protein>
    <submittedName>
        <fullName evidence="1">PqqD family protein</fullName>
    </submittedName>
</protein>